<comment type="caution">
    <text evidence="2">The sequence shown here is derived from an EMBL/GenBank/DDBJ whole genome shotgun (WGS) entry which is preliminary data.</text>
</comment>
<dbReference type="Proteomes" id="UP000796880">
    <property type="component" value="Unassembled WGS sequence"/>
</dbReference>
<evidence type="ECO:0000313" key="2">
    <source>
        <dbReference type="EMBL" id="KAF3450097.1"/>
    </source>
</evidence>
<name>A0A8K0ML82_9ROSA</name>
<dbReference type="OrthoDB" id="1192199at2759"/>
<gene>
    <name evidence="2" type="ORF">FNV43_RR06177</name>
</gene>
<feature type="compositionally biased region" description="Basic and acidic residues" evidence="1">
    <location>
        <begin position="1"/>
        <end position="12"/>
    </location>
</feature>
<reference evidence="2" key="1">
    <citation type="submission" date="2020-03" db="EMBL/GenBank/DDBJ databases">
        <title>A high-quality chromosome-level genome assembly of a woody plant with both climbing and erect habits, Rhamnella rubrinervis.</title>
        <authorList>
            <person name="Lu Z."/>
            <person name="Yang Y."/>
            <person name="Zhu X."/>
            <person name="Sun Y."/>
        </authorList>
    </citation>
    <scope>NUCLEOTIDE SEQUENCE</scope>
    <source>
        <strain evidence="2">BYM</strain>
        <tissue evidence="2">Leaf</tissue>
    </source>
</reference>
<dbReference type="EMBL" id="VOIH02000003">
    <property type="protein sequence ID" value="KAF3450097.1"/>
    <property type="molecule type" value="Genomic_DNA"/>
</dbReference>
<organism evidence="2 3">
    <name type="scientific">Rhamnella rubrinervis</name>
    <dbReference type="NCBI Taxonomy" id="2594499"/>
    <lineage>
        <taxon>Eukaryota</taxon>
        <taxon>Viridiplantae</taxon>
        <taxon>Streptophyta</taxon>
        <taxon>Embryophyta</taxon>
        <taxon>Tracheophyta</taxon>
        <taxon>Spermatophyta</taxon>
        <taxon>Magnoliopsida</taxon>
        <taxon>eudicotyledons</taxon>
        <taxon>Gunneridae</taxon>
        <taxon>Pentapetalae</taxon>
        <taxon>rosids</taxon>
        <taxon>fabids</taxon>
        <taxon>Rosales</taxon>
        <taxon>Rhamnaceae</taxon>
        <taxon>rhamnoid group</taxon>
        <taxon>Rhamneae</taxon>
        <taxon>Rhamnella</taxon>
    </lineage>
</organism>
<dbReference type="PANTHER" id="PTHR35301:SF3">
    <property type="entry name" value="CLE03 PROTEIN"/>
    <property type="match status" value="1"/>
</dbReference>
<dbReference type="GO" id="GO:0010089">
    <property type="term" value="P:xylem development"/>
    <property type="evidence" value="ECO:0007669"/>
    <property type="project" value="InterPro"/>
</dbReference>
<feature type="compositionally biased region" description="Basic residues" evidence="1">
    <location>
        <begin position="50"/>
        <end position="60"/>
    </location>
</feature>
<protein>
    <submittedName>
        <fullName evidence="2">Uncharacterized protein</fullName>
    </submittedName>
</protein>
<dbReference type="AlphaFoldDB" id="A0A8K0ML82"/>
<dbReference type="PANTHER" id="PTHR35301">
    <property type="entry name" value="CLAVATA3/ESR (CLE)-RELATED PROTEIN 41-RELATED"/>
    <property type="match status" value="1"/>
</dbReference>
<keyword evidence="3" id="KW-1185">Reference proteome</keyword>
<evidence type="ECO:0000313" key="3">
    <source>
        <dbReference type="Proteomes" id="UP000796880"/>
    </source>
</evidence>
<dbReference type="GO" id="GO:0048046">
    <property type="term" value="C:apoplast"/>
    <property type="evidence" value="ECO:0007669"/>
    <property type="project" value="TreeGrafter"/>
</dbReference>
<feature type="region of interest" description="Disordered" evidence="1">
    <location>
        <begin position="1"/>
        <end position="89"/>
    </location>
</feature>
<proteinExistence type="predicted"/>
<accession>A0A8K0ML82</accession>
<sequence length="89" mass="9897">MANNNEADHNENTVESITTRRHGIGISKTFSTIQSASMTSNNAIHVPPPGRRKGRFRARPRSPPLPWQEKIFNASEHEVPSGPNPISNR</sequence>
<dbReference type="GO" id="GO:0033612">
    <property type="term" value="F:receptor serine/threonine kinase binding"/>
    <property type="evidence" value="ECO:0007669"/>
    <property type="project" value="InterPro"/>
</dbReference>
<feature type="compositionally biased region" description="Polar residues" evidence="1">
    <location>
        <begin position="28"/>
        <end position="43"/>
    </location>
</feature>
<dbReference type="InterPro" id="IPR037495">
    <property type="entry name" value="CLE41/42/44"/>
</dbReference>
<evidence type="ECO:0000256" key="1">
    <source>
        <dbReference type="SAM" id="MobiDB-lite"/>
    </source>
</evidence>